<dbReference type="GO" id="GO:0008270">
    <property type="term" value="F:zinc ion binding"/>
    <property type="evidence" value="ECO:0007669"/>
    <property type="project" value="UniProtKB-KW"/>
</dbReference>
<dbReference type="PROSITE" id="PS51867">
    <property type="entry name" value="ZF_RING_GID"/>
    <property type="match status" value="1"/>
</dbReference>
<dbReference type="CDD" id="cd16659">
    <property type="entry name" value="RING-Ubox_Emp"/>
    <property type="match status" value="1"/>
</dbReference>
<evidence type="ECO:0000313" key="15">
    <source>
        <dbReference type="Proteomes" id="UP000009046"/>
    </source>
</evidence>
<protein>
    <recommendedName>
        <fullName evidence="3">E3 ubiquitin-protein transferase MAEA</fullName>
    </recommendedName>
    <alternativeName>
        <fullName evidence="9">Macrophage erythroblast attacher</fullName>
    </alternativeName>
</protein>
<reference evidence="13" key="1">
    <citation type="submission" date="2007-04" db="EMBL/GenBank/DDBJ databases">
        <title>Annotation of Pediculus humanus corporis strain USDA.</title>
        <authorList>
            <person name="Kirkness E."/>
            <person name="Hannick L."/>
            <person name="Hass B."/>
            <person name="Bruggner R."/>
            <person name="Lawson D."/>
            <person name="Bidwell S."/>
            <person name="Joardar V."/>
            <person name="Caler E."/>
            <person name="Walenz B."/>
            <person name="Inman J."/>
            <person name="Schobel S."/>
            <person name="Galinsky K."/>
            <person name="Amedeo P."/>
            <person name="Strausberg R."/>
        </authorList>
    </citation>
    <scope>NUCLEOTIDE SEQUENCE</scope>
    <source>
        <strain evidence="13">USDA</strain>
    </source>
</reference>
<evidence type="ECO:0000259" key="12">
    <source>
        <dbReference type="PROSITE" id="PS51867"/>
    </source>
</evidence>
<feature type="domain" description="RING-Gid-type" evidence="12">
    <location>
        <begin position="313"/>
        <end position="382"/>
    </location>
</feature>
<dbReference type="AlphaFoldDB" id="E0VTJ6"/>
<sequence length="397" mass="45324">MADVKSLEHPTLKVPYELLNKKFRAAQKTLDREVFHVQAAALDLEKGLQNESVGAGEISRLLGGMVERLQVFKRKAEESISEELQAGYVCKRRLEHLKEAVGETNSATVAQWRRARLDRMLVEYFLRQGYYGSATCLAHASQLRDLTNIDVFLVSREVENSLAEHETSKCLAWCYDNKSKLRKLKSSMEFNIRIQEFVELIRSDRRIDAVKHARKHLSTCEKEQLPSVQHAMALLALPLTTQLSPYKELLSPDRWDRLIEQFRQENYRLFQLSPQSTFTVTLQAGLSALKTPYPFIQFYFTFLGAKEFRNASCPVCQDNLNQLAANLPFANCSQSRLICAISGKPLNEHNTPMALPNGYVYGDEALSQMAAENNGQVICPKTKESYPYKKLEKVYVM</sequence>
<dbReference type="STRING" id="121224.E0VTJ6"/>
<dbReference type="PANTHER" id="PTHR12170:SF2">
    <property type="entry name" value="E3 UBIQUITIN-PROTEIN TRANSFERASE MAEA"/>
    <property type="match status" value="1"/>
</dbReference>
<keyword evidence="15" id="KW-1185">Reference proteome</keyword>
<dbReference type="GO" id="GO:0034657">
    <property type="term" value="C:GID complex"/>
    <property type="evidence" value="ECO:0007669"/>
    <property type="project" value="TreeGrafter"/>
</dbReference>
<gene>
    <name evidence="14" type="primary">8230450</name>
    <name evidence="13" type="ORF">Phum_PHUM433650</name>
</gene>
<reference evidence="14" key="3">
    <citation type="submission" date="2021-02" db="UniProtKB">
        <authorList>
            <consortium name="EnsemblMetazoa"/>
        </authorList>
    </citation>
    <scope>IDENTIFICATION</scope>
    <source>
        <strain evidence="14">USDA</strain>
    </source>
</reference>
<dbReference type="InterPro" id="IPR006595">
    <property type="entry name" value="CTLH_C"/>
</dbReference>
<keyword evidence="4" id="KW-0963">Cytoplasm</keyword>
<keyword evidence="8" id="KW-0265">Erythrocyte maturation</keyword>
<proteinExistence type="predicted"/>
<evidence type="ECO:0000256" key="8">
    <source>
        <dbReference type="ARBA" id="ARBA00023057"/>
    </source>
</evidence>
<dbReference type="SMART" id="SM00667">
    <property type="entry name" value="LisH"/>
    <property type="match status" value="1"/>
</dbReference>
<dbReference type="Pfam" id="PF10607">
    <property type="entry name" value="CTLH"/>
    <property type="match status" value="1"/>
</dbReference>
<dbReference type="SMART" id="SM00668">
    <property type="entry name" value="CTLH"/>
    <property type="match status" value="1"/>
</dbReference>
<dbReference type="OrthoDB" id="1933455at2759"/>
<organism>
    <name type="scientific">Pediculus humanus subsp. corporis</name>
    <name type="common">Body louse</name>
    <dbReference type="NCBI Taxonomy" id="121224"/>
    <lineage>
        <taxon>Eukaryota</taxon>
        <taxon>Metazoa</taxon>
        <taxon>Ecdysozoa</taxon>
        <taxon>Arthropoda</taxon>
        <taxon>Hexapoda</taxon>
        <taxon>Insecta</taxon>
        <taxon>Pterygota</taxon>
        <taxon>Neoptera</taxon>
        <taxon>Paraneoptera</taxon>
        <taxon>Psocodea</taxon>
        <taxon>Troctomorpha</taxon>
        <taxon>Phthiraptera</taxon>
        <taxon>Anoplura</taxon>
        <taxon>Pediculidae</taxon>
        <taxon>Pediculus</taxon>
    </lineage>
</organism>
<evidence type="ECO:0000256" key="3">
    <source>
        <dbReference type="ARBA" id="ARBA00014384"/>
    </source>
</evidence>
<dbReference type="Proteomes" id="UP000009046">
    <property type="component" value="Unassembled WGS sequence"/>
</dbReference>
<dbReference type="GO" id="GO:0043161">
    <property type="term" value="P:proteasome-mediated ubiquitin-dependent protein catabolic process"/>
    <property type="evidence" value="ECO:0007669"/>
    <property type="project" value="InterPro"/>
</dbReference>
<accession>E0VTJ6</accession>
<dbReference type="SMART" id="SM00757">
    <property type="entry name" value="CRA"/>
    <property type="match status" value="1"/>
</dbReference>
<evidence type="ECO:0000256" key="4">
    <source>
        <dbReference type="ARBA" id="ARBA00022490"/>
    </source>
</evidence>
<dbReference type="GO" id="GO:0016363">
    <property type="term" value="C:nuclear matrix"/>
    <property type="evidence" value="ECO:0007669"/>
    <property type="project" value="UniProtKB-SubCell"/>
</dbReference>
<keyword evidence="7" id="KW-0862">Zinc</keyword>
<dbReference type="HOGENOM" id="CLU_027445_0_1_1"/>
<dbReference type="GeneID" id="8230450"/>
<dbReference type="OMA" id="ANHETAR"/>
<dbReference type="EnsemblMetazoa" id="PHUM433650-RA">
    <property type="protein sequence ID" value="PHUM433650-PA"/>
    <property type="gene ID" value="PHUM433650"/>
</dbReference>
<evidence type="ECO:0000313" key="14">
    <source>
        <dbReference type="EnsemblMetazoa" id="PHUM433650-PA"/>
    </source>
</evidence>
<dbReference type="SUPFAM" id="SSF57850">
    <property type="entry name" value="RING/U-box"/>
    <property type="match status" value="1"/>
</dbReference>
<evidence type="ECO:0000256" key="5">
    <source>
        <dbReference type="ARBA" id="ARBA00022723"/>
    </source>
</evidence>
<dbReference type="InParanoid" id="E0VTJ6"/>
<dbReference type="eggNOG" id="KOG0396">
    <property type="taxonomic scope" value="Eukaryota"/>
</dbReference>
<dbReference type="InterPro" id="IPR024964">
    <property type="entry name" value="CTLH/CRA"/>
</dbReference>
<feature type="zinc finger region" description="RING-Gid-type" evidence="10">
    <location>
        <begin position="313"/>
        <end position="382"/>
    </location>
</feature>
<evidence type="ECO:0000256" key="7">
    <source>
        <dbReference type="ARBA" id="ARBA00022833"/>
    </source>
</evidence>
<dbReference type="InterPro" id="IPR013144">
    <property type="entry name" value="CRA_dom"/>
</dbReference>
<evidence type="ECO:0000313" key="13">
    <source>
        <dbReference type="EMBL" id="EEB16723.1"/>
    </source>
</evidence>
<dbReference type="PANTHER" id="PTHR12170">
    <property type="entry name" value="MACROPHAGE ERYTHROBLAST ATTACHER-RELATED"/>
    <property type="match status" value="1"/>
</dbReference>
<dbReference type="GO" id="GO:0061630">
    <property type="term" value="F:ubiquitin protein ligase activity"/>
    <property type="evidence" value="ECO:0007669"/>
    <property type="project" value="InterPro"/>
</dbReference>
<keyword evidence="5" id="KW-0479">Metal-binding</keyword>
<dbReference type="InterPro" id="IPR006594">
    <property type="entry name" value="LisH"/>
</dbReference>
<comment type="subcellular location">
    <subcellularLocation>
        <location evidence="2">Cytoplasm</location>
    </subcellularLocation>
    <subcellularLocation>
        <location evidence="1">Nucleus matrix</location>
    </subcellularLocation>
</comment>
<name>E0VTJ6_PEDHC</name>
<evidence type="ECO:0000259" key="11">
    <source>
        <dbReference type="PROSITE" id="PS50897"/>
    </source>
</evidence>
<dbReference type="InterPro" id="IPR045098">
    <property type="entry name" value="Fyv10_fam"/>
</dbReference>
<evidence type="ECO:0000256" key="2">
    <source>
        <dbReference type="ARBA" id="ARBA00004496"/>
    </source>
</evidence>
<reference evidence="13" key="2">
    <citation type="submission" date="2007-04" db="EMBL/GenBank/DDBJ databases">
        <title>The genome of the human body louse.</title>
        <authorList>
            <consortium name="The Human Body Louse Genome Consortium"/>
            <person name="Kirkness E."/>
            <person name="Walenz B."/>
            <person name="Hass B."/>
            <person name="Bruggner R."/>
            <person name="Strausberg R."/>
        </authorList>
    </citation>
    <scope>NUCLEOTIDE SEQUENCE</scope>
    <source>
        <strain evidence="13">USDA</strain>
    </source>
</reference>
<evidence type="ECO:0000256" key="10">
    <source>
        <dbReference type="PROSITE-ProRule" id="PRU01215"/>
    </source>
</evidence>
<dbReference type="GO" id="GO:0043249">
    <property type="term" value="P:erythrocyte maturation"/>
    <property type="evidence" value="ECO:0007669"/>
    <property type="project" value="UniProtKB-KW"/>
</dbReference>
<evidence type="ECO:0000256" key="6">
    <source>
        <dbReference type="ARBA" id="ARBA00022771"/>
    </source>
</evidence>
<dbReference type="PROSITE" id="PS50897">
    <property type="entry name" value="CTLH"/>
    <property type="match status" value="1"/>
</dbReference>
<dbReference type="EMBL" id="DS235767">
    <property type="protein sequence ID" value="EEB16723.1"/>
    <property type="molecule type" value="Genomic_DNA"/>
</dbReference>
<dbReference type="VEuPathDB" id="VectorBase:PHUM433650"/>
<dbReference type="GO" id="GO:0005737">
    <property type="term" value="C:cytoplasm"/>
    <property type="evidence" value="ECO:0007669"/>
    <property type="project" value="UniProtKB-SubCell"/>
</dbReference>
<dbReference type="EMBL" id="AAZO01005298">
    <property type="status" value="NOT_ANNOTATED_CDS"/>
    <property type="molecule type" value="Genomic_DNA"/>
</dbReference>
<evidence type="ECO:0000256" key="9">
    <source>
        <dbReference type="ARBA" id="ARBA00029678"/>
    </source>
</evidence>
<dbReference type="CTD" id="8230450"/>
<feature type="domain" description="CTLH" evidence="11">
    <location>
        <begin position="151"/>
        <end position="208"/>
    </location>
</feature>
<dbReference type="KEGG" id="phu:Phum_PHUM433650"/>
<dbReference type="PROSITE" id="PS50896">
    <property type="entry name" value="LISH"/>
    <property type="match status" value="1"/>
</dbReference>
<evidence type="ECO:0000256" key="1">
    <source>
        <dbReference type="ARBA" id="ARBA00004109"/>
    </source>
</evidence>
<keyword evidence="6 10" id="KW-0863">Zinc-finger</keyword>
<dbReference type="RefSeq" id="XP_002429461.1">
    <property type="nucleotide sequence ID" value="XM_002429416.1"/>
</dbReference>
<dbReference type="FunCoup" id="E0VTJ6">
    <property type="interactions" value="1309"/>
</dbReference>
<dbReference type="InterPro" id="IPR044063">
    <property type="entry name" value="ZF_RING_GID"/>
</dbReference>